<evidence type="ECO:0000313" key="3">
    <source>
        <dbReference type="Proteomes" id="UP000030671"/>
    </source>
</evidence>
<sequence length="148" mass="15840">MDPHRQEQWHRSPRAVRAATQLCVAAAGMAGGCLVVSKPNKTARSQISSPPRRPLGPPSPHTTVHTNIPSRSRLTITGARPAPEIRIHALVASLPPTAQLAPSCDATARPGTLRPPTSPQTSPTRSQLASLTIILSREAHRLAQKNRD</sequence>
<feature type="region of interest" description="Disordered" evidence="1">
    <location>
        <begin position="37"/>
        <end position="67"/>
    </location>
</feature>
<feature type="compositionally biased region" description="Pro residues" evidence="1">
    <location>
        <begin position="51"/>
        <end position="60"/>
    </location>
</feature>
<dbReference type="InParanoid" id="W4K449"/>
<dbReference type="RefSeq" id="XP_009547345.1">
    <property type="nucleotide sequence ID" value="XM_009549050.1"/>
</dbReference>
<dbReference type="Proteomes" id="UP000030671">
    <property type="component" value="Unassembled WGS sequence"/>
</dbReference>
<evidence type="ECO:0000313" key="2">
    <source>
        <dbReference type="EMBL" id="ETW80618.1"/>
    </source>
</evidence>
<dbReference type="KEGG" id="hir:HETIRDRAFT_452178"/>
<dbReference type="AlphaFoldDB" id="W4K449"/>
<proteinExistence type="predicted"/>
<feature type="compositionally biased region" description="Low complexity" evidence="1">
    <location>
        <begin position="112"/>
        <end position="127"/>
    </location>
</feature>
<dbReference type="GeneID" id="20676231"/>
<keyword evidence="3" id="KW-1185">Reference proteome</keyword>
<feature type="region of interest" description="Disordered" evidence="1">
    <location>
        <begin position="100"/>
        <end position="127"/>
    </location>
</feature>
<dbReference type="EMBL" id="KI925459">
    <property type="protein sequence ID" value="ETW80618.1"/>
    <property type="molecule type" value="Genomic_DNA"/>
</dbReference>
<protein>
    <submittedName>
        <fullName evidence="2">Uncharacterized protein</fullName>
    </submittedName>
</protein>
<gene>
    <name evidence="2" type="ORF">HETIRDRAFT_452178</name>
</gene>
<evidence type="ECO:0000256" key="1">
    <source>
        <dbReference type="SAM" id="MobiDB-lite"/>
    </source>
</evidence>
<reference evidence="2 3" key="1">
    <citation type="journal article" date="2012" name="New Phytol.">
        <title>Insight into trade-off between wood decay and parasitism from the genome of a fungal forest pathogen.</title>
        <authorList>
            <person name="Olson A."/>
            <person name="Aerts A."/>
            <person name="Asiegbu F."/>
            <person name="Belbahri L."/>
            <person name="Bouzid O."/>
            <person name="Broberg A."/>
            <person name="Canback B."/>
            <person name="Coutinho P.M."/>
            <person name="Cullen D."/>
            <person name="Dalman K."/>
            <person name="Deflorio G."/>
            <person name="van Diepen L.T."/>
            <person name="Dunand C."/>
            <person name="Duplessis S."/>
            <person name="Durling M."/>
            <person name="Gonthier P."/>
            <person name="Grimwood J."/>
            <person name="Fossdal C.G."/>
            <person name="Hansson D."/>
            <person name="Henrissat B."/>
            <person name="Hietala A."/>
            <person name="Himmelstrand K."/>
            <person name="Hoffmeister D."/>
            <person name="Hogberg N."/>
            <person name="James T.Y."/>
            <person name="Karlsson M."/>
            <person name="Kohler A."/>
            <person name="Kues U."/>
            <person name="Lee Y.H."/>
            <person name="Lin Y.C."/>
            <person name="Lind M."/>
            <person name="Lindquist E."/>
            <person name="Lombard V."/>
            <person name="Lucas S."/>
            <person name="Lunden K."/>
            <person name="Morin E."/>
            <person name="Murat C."/>
            <person name="Park J."/>
            <person name="Raffaello T."/>
            <person name="Rouze P."/>
            <person name="Salamov A."/>
            <person name="Schmutz J."/>
            <person name="Solheim H."/>
            <person name="Stahlberg J."/>
            <person name="Velez H."/>
            <person name="de Vries R.P."/>
            <person name="Wiebenga A."/>
            <person name="Woodward S."/>
            <person name="Yakovlev I."/>
            <person name="Garbelotto M."/>
            <person name="Martin F."/>
            <person name="Grigoriev I.V."/>
            <person name="Stenlid J."/>
        </authorList>
    </citation>
    <scope>NUCLEOTIDE SEQUENCE [LARGE SCALE GENOMIC DNA]</scope>
    <source>
        <strain evidence="2 3">TC 32-1</strain>
    </source>
</reference>
<dbReference type="PROSITE" id="PS51257">
    <property type="entry name" value="PROKAR_LIPOPROTEIN"/>
    <property type="match status" value="1"/>
</dbReference>
<name>W4K449_HETIT</name>
<organism evidence="2 3">
    <name type="scientific">Heterobasidion irregulare (strain TC 32-1)</name>
    <dbReference type="NCBI Taxonomy" id="747525"/>
    <lineage>
        <taxon>Eukaryota</taxon>
        <taxon>Fungi</taxon>
        <taxon>Dikarya</taxon>
        <taxon>Basidiomycota</taxon>
        <taxon>Agaricomycotina</taxon>
        <taxon>Agaricomycetes</taxon>
        <taxon>Russulales</taxon>
        <taxon>Bondarzewiaceae</taxon>
        <taxon>Heterobasidion</taxon>
        <taxon>Heterobasidion annosum species complex</taxon>
    </lineage>
</organism>
<dbReference type="HOGENOM" id="CLU_1759045_0_0_1"/>
<accession>W4K449</accession>